<dbReference type="SMART" id="SM01217">
    <property type="entry name" value="Fn3_like"/>
    <property type="match status" value="1"/>
</dbReference>
<dbReference type="SUPFAM" id="SSF52279">
    <property type="entry name" value="Beta-D-glucan exohydrolase, C-terminal domain"/>
    <property type="match status" value="1"/>
</dbReference>
<dbReference type="Pfam" id="PF14310">
    <property type="entry name" value="Fn3-like"/>
    <property type="match status" value="1"/>
</dbReference>
<evidence type="ECO:0000259" key="18">
    <source>
        <dbReference type="SMART" id="SM01217"/>
    </source>
</evidence>
<evidence type="ECO:0000256" key="12">
    <source>
        <dbReference type="ARBA" id="ARBA00024983"/>
    </source>
</evidence>
<dbReference type="InterPro" id="IPR036962">
    <property type="entry name" value="Glyco_hydro_3_N_sf"/>
</dbReference>
<gene>
    <name evidence="19" type="ORF">CcCBS67573_g05777</name>
</gene>
<dbReference type="Pfam" id="PF00933">
    <property type="entry name" value="Glyco_hydro_3"/>
    <property type="match status" value="1"/>
</dbReference>
<evidence type="ECO:0000256" key="4">
    <source>
        <dbReference type="ARBA" id="ARBA00005336"/>
    </source>
</evidence>
<dbReference type="PANTHER" id="PTHR42715">
    <property type="entry name" value="BETA-GLUCOSIDASE"/>
    <property type="match status" value="1"/>
</dbReference>
<comment type="subcellular location">
    <subcellularLocation>
        <location evidence="2">Secreted</location>
    </subcellularLocation>
</comment>
<evidence type="ECO:0000313" key="20">
    <source>
        <dbReference type="Proteomes" id="UP000320333"/>
    </source>
</evidence>
<dbReference type="FunFam" id="2.60.40.10:FF:000495">
    <property type="entry name" value="Periplasmic beta-glucosidase"/>
    <property type="match status" value="1"/>
</dbReference>
<evidence type="ECO:0000256" key="5">
    <source>
        <dbReference type="ARBA" id="ARBA00012744"/>
    </source>
</evidence>
<dbReference type="SUPFAM" id="SSF51445">
    <property type="entry name" value="(Trans)glycosidases"/>
    <property type="match status" value="1"/>
</dbReference>
<dbReference type="Gene3D" id="3.40.50.1700">
    <property type="entry name" value="Glycoside hydrolase family 3 C-terminal domain"/>
    <property type="match status" value="1"/>
</dbReference>
<keyword evidence="11" id="KW-0624">Polysaccharide degradation</keyword>
<dbReference type="Gene3D" id="3.20.20.300">
    <property type="entry name" value="Glycoside hydrolase, family 3, N-terminal domain"/>
    <property type="match status" value="1"/>
</dbReference>
<keyword evidence="9" id="KW-0119">Carbohydrate metabolism</keyword>
<comment type="catalytic activity">
    <reaction evidence="1">
        <text>Hydrolysis of terminal, non-reducing beta-D-glucosyl residues with release of beta-D-glucose.</text>
        <dbReference type="EC" id="3.2.1.21"/>
    </reaction>
</comment>
<dbReference type="STRING" id="246404.A0A507F8D0"/>
<keyword evidence="7 17" id="KW-0732">Signal</keyword>
<organism evidence="19 20">
    <name type="scientific">Chytriomyces confervae</name>
    <dbReference type="NCBI Taxonomy" id="246404"/>
    <lineage>
        <taxon>Eukaryota</taxon>
        <taxon>Fungi</taxon>
        <taxon>Fungi incertae sedis</taxon>
        <taxon>Chytridiomycota</taxon>
        <taxon>Chytridiomycota incertae sedis</taxon>
        <taxon>Chytridiomycetes</taxon>
        <taxon>Chytridiales</taxon>
        <taxon>Chytriomycetaceae</taxon>
        <taxon>Chytriomyces</taxon>
    </lineage>
</organism>
<comment type="similarity">
    <text evidence="4">Belongs to the glycosyl hydrolase 3 family.</text>
</comment>
<evidence type="ECO:0000256" key="10">
    <source>
        <dbReference type="ARBA" id="ARBA00023295"/>
    </source>
</evidence>
<dbReference type="PANTHER" id="PTHR42715:SF12">
    <property type="entry name" value="BETA-GLUCOSIDASE G-RELATED"/>
    <property type="match status" value="1"/>
</dbReference>
<evidence type="ECO:0000256" key="15">
    <source>
        <dbReference type="ARBA" id="ARBA00041601"/>
    </source>
</evidence>
<keyword evidence="8" id="KW-0378">Hydrolase</keyword>
<evidence type="ECO:0000256" key="17">
    <source>
        <dbReference type="SAM" id="SignalP"/>
    </source>
</evidence>
<dbReference type="Pfam" id="PF01915">
    <property type="entry name" value="Glyco_hydro_3_C"/>
    <property type="match status" value="1"/>
</dbReference>
<feature type="domain" description="Fibronectin type III-like" evidence="18">
    <location>
        <begin position="644"/>
        <end position="713"/>
    </location>
</feature>
<keyword evidence="10" id="KW-0326">Glycosidase</keyword>
<dbReference type="OrthoDB" id="416222at2759"/>
<comment type="pathway">
    <text evidence="3">Glycan metabolism; cellulose degradation.</text>
</comment>
<evidence type="ECO:0000256" key="16">
    <source>
        <dbReference type="ARBA" id="ARBA00041808"/>
    </source>
</evidence>
<dbReference type="EC" id="3.2.1.21" evidence="5"/>
<evidence type="ECO:0000256" key="11">
    <source>
        <dbReference type="ARBA" id="ARBA00023326"/>
    </source>
</evidence>
<dbReference type="Proteomes" id="UP000320333">
    <property type="component" value="Unassembled WGS sequence"/>
</dbReference>
<reference evidence="19 20" key="1">
    <citation type="journal article" date="2019" name="Sci. Rep.">
        <title>Comparative genomics of chytrid fungi reveal insights into the obligate biotrophic and pathogenic lifestyle of Synchytrium endobioticum.</title>
        <authorList>
            <person name="van de Vossenberg B.T.L.H."/>
            <person name="Warris S."/>
            <person name="Nguyen H.D.T."/>
            <person name="van Gent-Pelzer M.P.E."/>
            <person name="Joly D.L."/>
            <person name="van de Geest H.C."/>
            <person name="Bonants P.J.M."/>
            <person name="Smith D.S."/>
            <person name="Levesque C.A."/>
            <person name="van der Lee T.A.J."/>
        </authorList>
    </citation>
    <scope>NUCLEOTIDE SEQUENCE [LARGE SCALE GENOMIC DNA]</scope>
    <source>
        <strain evidence="19 20">CBS 675.73</strain>
    </source>
</reference>
<dbReference type="InterPro" id="IPR002772">
    <property type="entry name" value="Glyco_hydro_3_C"/>
</dbReference>
<dbReference type="Gene3D" id="2.60.40.10">
    <property type="entry name" value="Immunoglobulins"/>
    <property type="match status" value="1"/>
</dbReference>
<evidence type="ECO:0000256" key="13">
    <source>
        <dbReference type="ARBA" id="ARBA00039579"/>
    </source>
</evidence>
<evidence type="ECO:0000313" key="19">
    <source>
        <dbReference type="EMBL" id="TPX72551.1"/>
    </source>
</evidence>
<protein>
    <recommendedName>
        <fullName evidence="13">Probable beta-glucosidase G</fullName>
        <ecNumber evidence="5">3.2.1.21</ecNumber>
    </recommendedName>
    <alternativeName>
        <fullName evidence="14">Beta-D-glucoside glucohydrolase G</fullName>
    </alternativeName>
    <alternativeName>
        <fullName evidence="15">Cellobiase G</fullName>
    </alternativeName>
    <alternativeName>
        <fullName evidence="16">Gentiobiase G</fullName>
    </alternativeName>
</protein>
<evidence type="ECO:0000256" key="3">
    <source>
        <dbReference type="ARBA" id="ARBA00004987"/>
    </source>
</evidence>
<feature type="chain" id="PRO_5021444183" description="Probable beta-glucosidase G" evidence="17">
    <location>
        <begin position="18"/>
        <end position="801"/>
    </location>
</feature>
<dbReference type="PRINTS" id="PR00133">
    <property type="entry name" value="GLHYDRLASE3"/>
</dbReference>
<keyword evidence="20" id="KW-1185">Reference proteome</keyword>
<sequence length="801" mass="85148">MNILAVLAIVTPLAVYADLANVNARSWEESIALAQKTVAKLSVEEKVKLSTGLGWSYTQCVGNTAAIPSINFPGLCLQDSPTGIRFARNVSAFPASLNVASTFDHGLMYNNGRFMGEELRDKGVNVHLSPVANMMRTPQGGRGWEAQGADPFLTGVSVTQQINGIQSNGVQATLKHYVLNDQEKFRQDRGDIIIDKKTLMDYYIRPFKMAIDHSGPASIMCSYNSVNGVNACDNPVLMKILKEELGFKGYVMSDWWATHTELDGLNAGMDMVMPGSKACCDAGNSTVVPAWWGETLVSNINNSTVKMARVDDFATRILTGWYRQRQDENYPATNFNSWFPEEVQLNVQRNHKAHIREVGAASAILLKNSGVLPLTAKSGNLALIGSDAITPPSGINAGGDHGVNPDGTLAQGWGSGTTNFPYLVAPQEGITAAASPLGLKVSVASNNWDIPAVEAAAAAAGTSIVFVNANSGEGYITIDGNEGDRKNLTLWNNGDRLVEAAAAKGPTVVVIHAPGAVDMPWINLPNVKAVIMAMLPGQESGNAIADVLFGAVNPSGRLPFTIGHNITDYHTQIDMKNPIQHYSEGGYFDYRWNQKNNIAPLFAFGHGLSYASFAYANTAATQVCKGSTKVQVDVSNTGAVDGHEVVQVYLGYPKGVDQPAKQLKGFSRVMIGAGKTEAVSIEITPDFIQIYDDAKNTWFTPEGTYTVFVGASSADLRGEATFVIDSACTTAPTDEPSASASADPTAPASSGYVAPSAAASASYAAAPPASAKPKPTASNLYSSGEIATVSLFALLYPIFFA</sequence>
<feature type="signal peptide" evidence="17">
    <location>
        <begin position="1"/>
        <end position="17"/>
    </location>
</feature>
<dbReference type="GO" id="GO:0008422">
    <property type="term" value="F:beta-glucosidase activity"/>
    <property type="evidence" value="ECO:0007669"/>
    <property type="project" value="UniProtKB-EC"/>
</dbReference>
<dbReference type="InterPro" id="IPR013783">
    <property type="entry name" value="Ig-like_fold"/>
</dbReference>
<dbReference type="EMBL" id="QEAP01000219">
    <property type="protein sequence ID" value="TPX72551.1"/>
    <property type="molecule type" value="Genomic_DNA"/>
</dbReference>
<dbReference type="FunFam" id="3.20.20.300:FF:000002">
    <property type="entry name" value="Probable beta-glucosidase"/>
    <property type="match status" value="1"/>
</dbReference>
<dbReference type="FunFam" id="3.40.50.1700:FF:000003">
    <property type="entry name" value="Probable beta-glucosidase"/>
    <property type="match status" value="1"/>
</dbReference>
<dbReference type="GO" id="GO:0009251">
    <property type="term" value="P:glucan catabolic process"/>
    <property type="evidence" value="ECO:0007669"/>
    <property type="project" value="TreeGrafter"/>
</dbReference>
<evidence type="ECO:0000256" key="14">
    <source>
        <dbReference type="ARBA" id="ARBA00041276"/>
    </source>
</evidence>
<comment type="caution">
    <text evidence="19">The sequence shown here is derived from an EMBL/GenBank/DDBJ whole genome shotgun (WGS) entry which is preliminary data.</text>
</comment>
<keyword evidence="6" id="KW-0964">Secreted</keyword>
<proteinExistence type="inferred from homology"/>
<dbReference type="InterPro" id="IPR050288">
    <property type="entry name" value="Cellulose_deg_GH3"/>
</dbReference>
<evidence type="ECO:0000256" key="7">
    <source>
        <dbReference type="ARBA" id="ARBA00022729"/>
    </source>
</evidence>
<evidence type="ECO:0000256" key="6">
    <source>
        <dbReference type="ARBA" id="ARBA00022525"/>
    </source>
</evidence>
<accession>A0A507F8D0</accession>
<dbReference type="AlphaFoldDB" id="A0A507F8D0"/>
<comment type="function">
    <text evidence="12">Beta-glucosidases are one of a number of cellulolytic enzymes involved in the degradation of cellulosic biomass. Catalyzes the last step releasing glucose from the inhibitory cellobiose.</text>
</comment>
<evidence type="ECO:0000256" key="8">
    <source>
        <dbReference type="ARBA" id="ARBA00022801"/>
    </source>
</evidence>
<evidence type="ECO:0000256" key="9">
    <source>
        <dbReference type="ARBA" id="ARBA00023277"/>
    </source>
</evidence>
<dbReference type="InterPro" id="IPR026891">
    <property type="entry name" value="Fn3-like"/>
</dbReference>
<name>A0A507F8D0_9FUNG</name>
<dbReference type="InterPro" id="IPR036881">
    <property type="entry name" value="Glyco_hydro_3_C_sf"/>
</dbReference>
<dbReference type="InterPro" id="IPR017853">
    <property type="entry name" value="GH"/>
</dbReference>
<evidence type="ECO:0000256" key="1">
    <source>
        <dbReference type="ARBA" id="ARBA00000448"/>
    </source>
</evidence>
<evidence type="ECO:0000256" key="2">
    <source>
        <dbReference type="ARBA" id="ARBA00004613"/>
    </source>
</evidence>
<dbReference type="GO" id="GO:0005576">
    <property type="term" value="C:extracellular region"/>
    <property type="evidence" value="ECO:0007669"/>
    <property type="project" value="UniProtKB-SubCell"/>
</dbReference>
<dbReference type="InterPro" id="IPR001764">
    <property type="entry name" value="Glyco_hydro_3_N"/>
</dbReference>